<evidence type="ECO:0000259" key="1">
    <source>
        <dbReference type="SMART" id="SM01008"/>
    </source>
</evidence>
<dbReference type="InterPro" id="IPR008274">
    <property type="entry name" value="AldOxase/xan_DH_MoCoBD1"/>
</dbReference>
<protein>
    <submittedName>
        <fullName evidence="2">Xanthine dehydrogenase family protein molybdopterin-binding subunit</fullName>
    </submittedName>
</protein>
<evidence type="ECO:0000313" key="3">
    <source>
        <dbReference type="Proteomes" id="UP001431784"/>
    </source>
</evidence>
<dbReference type="InterPro" id="IPR016208">
    <property type="entry name" value="Ald_Oxase/xanthine_DH-like"/>
</dbReference>
<dbReference type="SUPFAM" id="SSF54665">
    <property type="entry name" value="CO dehydrogenase molybdoprotein N-domain-like"/>
    <property type="match status" value="1"/>
</dbReference>
<dbReference type="Pfam" id="PF01315">
    <property type="entry name" value="Ald_Xan_dh_C"/>
    <property type="match status" value="1"/>
</dbReference>
<dbReference type="PANTHER" id="PTHR11908">
    <property type="entry name" value="XANTHINE DEHYDROGENASE"/>
    <property type="match status" value="1"/>
</dbReference>
<dbReference type="Gene3D" id="3.90.1170.50">
    <property type="entry name" value="Aldehyde oxidase/xanthine dehydrogenase, a/b hammerhead"/>
    <property type="match status" value="1"/>
</dbReference>
<dbReference type="InterPro" id="IPR036856">
    <property type="entry name" value="Ald_Oxase/Xan_DH_a/b_sf"/>
</dbReference>
<dbReference type="SUPFAM" id="SSF56003">
    <property type="entry name" value="Molybdenum cofactor-binding domain"/>
    <property type="match status" value="1"/>
</dbReference>
<dbReference type="EMBL" id="JAQZSM010000041">
    <property type="protein sequence ID" value="MDD7973589.1"/>
    <property type="molecule type" value="Genomic_DNA"/>
</dbReference>
<name>A0ABT5TEP0_9RHOB</name>
<keyword evidence="3" id="KW-1185">Reference proteome</keyword>
<dbReference type="Gene3D" id="3.30.365.10">
    <property type="entry name" value="Aldehyde oxidase/xanthine dehydrogenase, molybdopterin binding domain"/>
    <property type="match status" value="4"/>
</dbReference>
<sequence>MNLRPSLASTAFARRDASDKLRGRTCFTVDQAYQGHLQAYLLRADVASGEILRLNVSAARQMPGVRAIVTAADAPYQFGIGVADQRLFATGRVRYKGEPLVAIAADTLEQAKAAAGAVEIDIRPLPAVIDMAAALTEGAPLVHPDWDGHEVVLEARGARRGGNLAWESLVRRGDVDAAFARPDVTIVESSFAVGRQIHMQLEPRSAIASYIDGRLHLVASTQAPWTVKNVTARALGLPASRVRVTAPAVGGGFGAKYGCTIEPYAAALAMACGKSVAIVPSRAEEMLSCPCRENADIQIRSAVTADGHIVGREAVVLMDCGAYGGEQIYLTTMTAHTLGSAYRLGSVRLVSRAVYTNTAPNGAFRACNGVYNIFALESHTDEICQAIGMDSFEFRRRNVLGDGDLGSTGQVFQGDVLGPMLDKMALLRAKDDSPLSGKSSADARHEGWLRGRATTVGTWFVFVGPSAATVNLNPDGSATLVTAGVEIGQGTMMQSLPQIVAAELGIAPAEVVVHQADTDAVGFDVGVGGGRTTVSLGAAAVAACAEIRQKVTDLASRLMQVPSSKLILTQGRVERQGHPGSGMTLASLAQEALQITGPISGNGSFTRPGVAALEGCTSGHFLEAVDIPVFAVHDCEVAVDPATGHVEVLRYHVVQDVGYALNPSAIEGQIQGGVVQGLGYALHEEVTFTSDGAICQNGFGSYRVPLAQDVIPVVIELHEGAPSIGPWGTKGAGEVPILNVGATIACAVSQAAGLRVQQLPLTPPHVLAILQGRKLPLPPDHVQAWPARPGFIPHTTKSAKVADNLKGKDRS</sequence>
<feature type="domain" description="Aldehyde oxidase/xanthine dehydrogenase a/b hammerhead" evidence="1">
    <location>
        <begin position="22"/>
        <end position="126"/>
    </location>
</feature>
<dbReference type="SMART" id="SM01008">
    <property type="entry name" value="Ald_Xan_dh_C"/>
    <property type="match status" value="1"/>
</dbReference>
<dbReference type="Pfam" id="PF20256">
    <property type="entry name" value="MoCoBD_2"/>
    <property type="match status" value="1"/>
</dbReference>
<dbReference type="InterPro" id="IPR000674">
    <property type="entry name" value="Ald_Oxase/Xan_DH_a/b"/>
</dbReference>
<reference evidence="2" key="1">
    <citation type="submission" date="2023-02" db="EMBL/GenBank/DDBJ databases">
        <title>Description of Roseinatronobacter alkalisoli sp. nov., an alkaliphilic bacerium isolated from soda soil.</title>
        <authorList>
            <person name="Wei W."/>
        </authorList>
    </citation>
    <scope>NUCLEOTIDE SEQUENCE</scope>
    <source>
        <strain evidence="2">HJB301</strain>
    </source>
</reference>
<dbReference type="PANTHER" id="PTHR11908:SF157">
    <property type="entry name" value="XANTHINE DEHYDROGENASE SUBUNIT D-RELATED"/>
    <property type="match status" value="1"/>
</dbReference>
<dbReference type="InterPro" id="IPR037165">
    <property type="entry name" value="AldOxase/xan_DH_Mopterin-bd_sf"/>
</dbReference>
<comment type="caution">
    <text evidence="2">The sequence shown here is derived from an EMBL/GenBank/DDBJ whole genome shotgun (WGS) entry which is preliminary data.</text>
</comment>
<dbReference type="Pfam" id="PF02738">
    <property type="entry name" value="MoCoBD_1"/>
    <property type="match status" value="1"/>
</dbReference>
<organism evidence="2 3">
    <name type="scientific">Roseinatronobacter alkalisoli</name>
    <dbReference type="NCBI Taxonomy" id="3028235"/>
    <lineage>
        <taxon>Bacteria</taxon>
        <taxon>Pseudomonadati</taxon>
        <taxon>Pseudomonadota</taxon>
        <taxon>Alphaproteobacteria</taxon>
        <taxon>Rhodobacterales</taxon>
        <taxon>Paracoccaceae</taxon>
        <taxon>Roseinatronobacter</taxon>
    </lineage>
</organism>
<gene>
    <name evidence="2" type="ORF">PUT78_21235</name>
</gene>
<proteinExistence type="predicted"/>
<dbReference type="Proteomes" id="UP001431784">
    <property type="component" value="Unassembled WGS sequence"/>
</dbReference>
<dbReference type="InterPro" id="IPR046867">
    <property type="entry name" value="AldOxase/xan_DH_MoCoBD2"/>
</dbReference>
<accession>A0ABT5TEP0</accession>
<evidence type="ECO:0000313" key="2">
    <source>
        <dbReference type="EMBL" id="MDD7973589.1"/>
    </source>
</evidence>
<dbReference type="RefSeq" id="WP_274354255.1">
    <property type="nucleotide sequence ID" value="NZ_JAQZSM010000041.1"/>
</dbReference>